<keyword evidence="5" id="KW-1185">Reference proteome</keyword>
<dbReference type="AlphaFoldDB" id="A0A150GP91"/>
<feature type="compositionally biased region" description="Low complexity" evidence="1">
    <location>
        <begin position="507"/>
        <end position="526"/>
    </location>
</feature>
<evidence type="ECO:0000313" key="5">
    <source>
        <dbReference type="Proteomes" id="UP000075714"/>
    </source>
</evidence>
<dbReference type="Proteomes" id="UP000075714">
    <property type="component" value="Unassembled WGS sequence"/>
</dbReference>
<organism evidence="4 5">
    <name type="scientific">Gonium pectorale</name>
    <name type="common">Green alga</name>
    <dbReference type="NCBI Taxonomy" id="33097"/>
    <lineage>
        <taxon>Eukaryota</taxon>
        <taxon>Viridiplantae</taxon>
        <taxon>Chlorophyta</taxon>
        <taxon>core chlorophytes</taxon>
        <taxon>Chlorophyceae</taxon>
        <taxon>CS clade</taxon>
        <taxon>Chlamydomonadales</taxon>
        <taxon>Volvocaceae</taxon>
        <taxon>Gonium</taxon>
    </lineage>
</organism>
<comment type="caution">
    <text evidence="4">The sequence shown here is derived from an EMBL/GenBank/DDBJ whole genome shotgun (WGS) entry which is preliminary data.</text>
</comment>
<keyword evidence="2" id="KW-1133">Transmembrane helix</keyword>
<sequence>MLAGSSDARGLALGALLALLLAARPAFSALGFQGYTNWTRQCGFAGPLNATCQASATVILDFTYSVVANAVRDATPTVGTSQLTTACQQCAPAIDAALTAVLPTADTSICPLLPTRASASLTATALRRFVCWGGASSSSPNSTTSNSTSGSGSGAGSCVVRVVSALKDAGVLDPVRTLDGGLRFTGDVLRSVCTALLPAPGSLGTGGAGDSCCGRSWAYLMAAIATQSCLPDLAREYIALPGRCEALQNRTVPGFCEADWVTFLLPLLSPLPAARCTLPGGGGLSAAVATAAGGVVPAWARGSACSTDQLRRLRCASNTCDLWCGLVGTMQELERAAPPPPAEIQGDTSGLSPAPAPRSGGRESLHTATIVIVVVFSVLIAALLVALALWYIAVRRERKAGERETFAFDNTLAGGLPSATGTALSMPTGGAPSTKSMPSSKLPTAAAPASLGGRVSGGGGSATTQGTAALPATPLIARGGPLPAAAAAAAAAGAINRTPRYQPGRTQSSTSGGRPQRSGSGSLVTVGSGGDAASGLMPAVTSAAAIAASAGAHDVTERRGSAPPGAGRGVARSLDFSLGAEAAAIAPGSAGGGAGAGGATGTGNVSPSTTKYGSATSLTPYGTPSGQTLYMTPAGSEMSAAALDRIRSHRVSLSGSEETGGERSLGHAELAPQLAAAAGGNQASVGGSSSYATARSQFMMSPAAASVTTSAGGSAGSAGGAATPSGGGAHNPSRLQVTSTAGGVSDAGAGEPSIDDDDTVVLPLPSMLTGLVPPPSAPPPSGPQPSAPQTPAAGAAPPPAALLASTLPSAAPQAPSGSGSVGEVASGAEAVSEAATEAAEAVRQ</sequence>
<feature type="chain" id="PRO_5007562223" description="SPARK domain-containing protein" evidence="3">
    <location>
        <begin position="29"/>
        <end position="844"/>
    </location>
</feature>
<keyword evidence="2" id="KW-0812">Transmembrane</keyword>
<accession>A0A150GP91</accession>
<feature type="compositionally biased region" description="Low complexity" evidence="1">
    <location>
        <begin position="135"/>
        <end position="150"/>
    </location>
</feature>
<evidence type="ECO:0008006" key="6">
    <source>
        <dbReference type="Google" id="ProtNLM"/>
    </source>
</evidence>
<protein>
    <recommendedName>
        <fullName evidence="6">SPARK domain-containing protein</fullName>
    </recommendedName>
</protein>
<reference evidence="5" key="1">
    <citation type="journal article" date="2016" name="Nat. Commun.">
        <title>The Gonium pectorale genome demonstrates co-option of cell cycle regulation during the evolution of multicellularity.</title>
        <authorList>
            <person name="Hanschen E.R."/>
            <person name="Marriage T.N."/>
            <person name="Ferris P.J."/>
            <person name="Hamaji T."/>
            <person name="Toyoda A."/>
            <person name="Fujiyama A."/>
            <person name="Neme R."/>
            <person name="Noguchi H."/>
            <person name="Minakuchi Y."/>
            <person name="Suzuki M."/>
            <person name="Kawai-Toyooka H."/>
            <person name="Smith D.R."/>
            <person name="Sparks H."/>
            <person name="Anderson J."/>
            <person name="Bakaric R."/>
            <person name="Luria V."/>
            <person name="Karger A."/>
            <person name="Kirschner M.W."/>
            <person name="Durand P.M."/>
            <person name="Michod R.E."/>
            <person name="Nozaki H."/>
            <person name="Olson B.J."/>
        </authorList>
    </citation>
    <scope>NUCLEOTIDE SEQUENCE [LARGE SCALE GENOMIC DNA]</scope>
    <source>
        <strain evidence="5">NIES-2863</strain>
    </source>
</reference>
<gene>
    <name evidence="4" type="ORF">GPECTOR_11g107</name>
</gene>
<feature type="compositionally biased region" description="Pro residues" evidence="1">
    <location>
        <begin position="772"/>
        <end position="788"/>
    </location>
</feature>
<feature type="region of interest" description="Disordered" evidence="1">
    <location>
        <begin position="135"/>
        <end position="154"/>
    </location>
</feature>
<feature type="signal peptide" evidence="3">
    <location>
        <begin position="1"/>
        <end position="28"/>
    </location>
</feature>
<evidence type="ECO:0000256" key="3">
    <source>
        <dbReference type="SAM" id="SignalP"/>
    </source>
</evidence>
<feature type="compositionally biased region" description="Polar residues" evidence="1">
    <location>
        <begin position="610"/>
        <end position="630"/>
    </location>
</feature>
<keyword evidence="3" id="KW-0732">Signal</keyword>
<evidence type="ECO:0000256" key="2">
    <source>
        <dbReference type="SAM" id="Phobius"/>
    </source>
</evidence>
<feature type="compositionally biased region" description="Gly residues" evidence="1">
    <location>
        <begin position="713"/>
        <end position="729"/>
    </location>
</feature>
<feature type="compositionally biased region" description="Polar residues" evidence="1">
    <location>
        <begin position="733"/>
        <end position="742"/>
    </location>
</feature>
<feature type="region of interest" description="Disordered" evidence="1">
    <location>
        <begin position="418"/>
        <end position="466"/>
    </location>
</feature>
<feature type="region of interest" description="Disordered" evidence="1">
    <location>
        <begin position="610"/>
        <end position="632"/>
    </location>
</feature>
<evidence type="ECO:0000256" key="1">
    <source>
        <dbReference type="SAM" id="MobiDB-lite"/>
    </source>
</evidence>
<feature type="transmembrane region" description="Helical" evidence="2">
    <location>
        <begin position="368"/>
        <end position="393"/>
    </location>
</feature>
<keyword evidence="2" id="KW-0472">Membrane</keyword>
<feature type="region of interest" description="Disordered" evidence="1">
    <location>
        <begin position="335"/>
        <end position="360"/>
    </location>
</feature>
<proteinExistence type="predicted"/>
<evidence type="ECO:0000313" key="4">
    <source>
        <dbReference type="EMBL" id="KXZ51653.1"/>
    </source>
</evidence>
<feature type="compositionally biased region" description="Low complexity" evidence="1">
    <location>
        <begin position="789"/>
        <end position="844"/>
    </location>
</feature>
<feature type="compositionally biased region" description="Polar residues" evidence="1">
    <location>
        <begin position="419"/>
        <end position="442"/>
    </location>
</feature>
<feature type="region of interest" description="Disordered" evidence="1">
    <location>
        <begin position="707"/>
        <end position="844"/>
    </location>
</feature>
<name>A0A150GP91_GONPE</name>
<dbReference type="EMBL" id="LSYV01000012">
    <property type="protein sequence ID" value="KXZ51653.1"/>
    <property type="molecule type" value="Genomic_DNA"/>
</dbReference>
<feature type="region of interest" description="Disordered" evidence="1">
    <location>
        <begin position="496"/>
        <end position="526"/>
    </location>
</feature>
<dbReference type="OrthoDB" id="551724at2759"/>